<organism evidence="2 3">
    <name type="scientific">Roseicella frigidaeris</name>
    <dbReference type="NCBI Taxonomy" id="2230885"/>
    <lineage>
        <taxon>Bacteria</taxon>
        <taxon>Pseudomonadati</taxon>
        <taxon>Pseudomonadota</taxon>
        <taxon>Alphaproteobacteria</taxon>
        <taxon>Acetobacterales</taxon>
        <taxon>Roseomonadaceae</taxon>
        <taxon>Roseicella</taxon>
    </lineage>
</organism>
<dbReference type="PANTHER" id="PTHR43685:SF2">
    <property type="entry name" value="GLYCOSYLTRANSFERASE 2-LIKE DOMAIN-CONTAINING PROTEIN"/>
    <property type="match status" value="1"/>
</dbReference>
<dbReference type="AlphaFoldDB" id="A0A327MA36"/>
<dbReference type="RefSeq" id="WP_111469440.1">
    <property type="nucleotide sequence ID" value="NZ_QLIX01000005.1"/>
</dbReference>
<dbReference type="SUPFAM" id="SSF53448">
    <property type="entry name" value="Nucleotide-diphospho-sugar transferases"/>
    <property type="match status" value="1"/>
</dbReference>
<protein>
    <recommendedName>
        <fullName evidence="1">Glycosyltransferase 2-like domain-containing protein</fullName>
    </recommendedName>
</protein>
<feature type="domain" description="Glycosyltransferase 2-like" evidence="1">
    <location>
        <begin position="22"/>
        <end position="178"/>
    </location>
</feature>
<evidence type="ECO:0000259" key="1">
    <source>
        <dbReference type="Pfam" id="PF00535"/>
    </source>
</evidence>
<evidence type="ECO:0000313" key="2">
    <source>
        <dbReference type="EMBL" id="RAI59182.1"/>
    </source>
</evidence>
<dbReference type="OrthoDB" id="7296636at2"/>
<dbReference type="PANTHER" id="PTHR43685">
    <property type="entry name" value="GLYCOSYLTRANSFERASE"/>
    <property type="match status" value="1"/>
</dbReference>
<keyword evidence="3" id="KW-1185">Reference proteome</keyword>
<proteinExistence type="predicted"/>
<name>A0A327MA36_9PROT</name>
<reference evidence="3" key="1">
    <citation type="submission" date="2018-06" db="EMBL/GenBank/DDBJ databases">
        <authorList>
            <person name="Khan S.A."/>
        </authorList>
    </citation>
    <scope>NUCLEOTIDE SEQUENCE [LARGE SCALE GENOMIC DNA]</scope>
    <source>
        <strain evidence="3">DB-1506</strain>
    </source>
</reference>
<dbReference type="Gene3D" id="3.90.550.10">
    <property type="entry name" value="Spore Coat Polysaccharide Biosynthesis Protein SpsA, Chain A"/>
    <property type="match status" value="1"/>
</dbReference>
<dbReference type="InterPro" id="IPR001173">
    <property type="entry name" value="Glyco_trans_2-like"/>
</dbReference>
<dbReference type="InterPro" id="IPR050834">
    <property type="entry name" value="Glycosyltransf_2"/>
</dbReference>
<gene>
    <name evidence="2" type="ORF">DOO78_09070</name>
</gene>
<evidence type="ECO:0000313" key="3">
    <source>
        <dbReference type="Proteomes" id="UP000249065"/>
    </source>
</evidence>
<dbReference type="EMBL" id="QLIX01000005">
    <property type="protein sequence ID" value="RAI59182.1"/>
    <property type="molecule type" value="Genomic_DNA"/>
</dbReference>
<dbReference type="Pfam" id="PF00535">
    <property type="entry name" value="Glycos_transf_2"/>
    <property type="match status" value="1"/>
</dbReference>
<dbReference type="InterPro" id="IPR029044">
    <property type="entry name" value="Nucleotide-diphossugar_trans"/>
</dbReference>
<sequence>MLREFATPAPALSLIALVRDAHPVDAALDSVLAQDLRDWEMIVIDAGDSAEASAALAATLARRRDPRLRLLRLEGTGMAVARSRAMAEARGEAMLLLDTRDWLAPGALARLAEALAAAPEAVGAHGGCAVMAEGAAPGDRPLRRQPPGLPAGDLLERLLVGNPFADGGQLLLRREAVQQAGPFLPHLRLGGDWEYWIRLSLLGPWAAVSGAAPVLHLRRRAGQAGHRMARDPASIAPAMLAIWGNPALETRLGRARFLTLQRRAEAEAAWTIGQELMRHGQRAAGLERLRASVAQAPTPRRALLLAAAHALPMLPRALHGPFVAYPG</sequence>
<comment type="caution">
    <text evidence="2">The sequence shown here is derived from an EMBL/GenBank/DDBJ whole genome shotgun (WGS) entry which is preliminary data.</text>
</comment>
<accession>A0A327MA36</accession>
<dbReference type="Proteomes" id="UP000249065">
    <property type="component" value="Unassembled WGS sequence"/>
</dbReference>